<protein>
    <submittedName>
        <fullName evidence="3">Uncharacterized protein</fullName>
    </submittedName>
</protein>
<keyword evidence="2" id="KW-0472">Membrane</keyword>
<evidence type="ECO:0000256" key="2">
    <source>
        <dbReference type="SAM" id="Phobius"/>
    </source>
</evidence>
<gene>
    <name evidence="3" type="ORF">BST85_05060</name>
</gene>
<keyword evidence="4" id="KW-1185">Reference proteome</keyword>
<feature type="compositionally biased region" description="Basic and acidic residues" evidence="1">
    <location>
        <begin position="26"/>
        <end position="46"/>
    </location>
</feature>
<dbReference type="Proteomes" id="UP000239800">
    <property type="component" value="Unassembled WGS sequence"/>
</dbReference>
<keyword evidence="2" id="KW-0812">Transmembrane</keyword>
<dbReference type="AlphaFoldDB" id="A0A2S7KP03"/>
<dbReference type="RefSeq" id="WP_104812265.1">
    <property type="nucleotide sequence ID" value="NZ_MQUB01000001.1"/>
</dbReference>
<reference evidence="3 4" key="1">
    <citation type="submission" date="2016-11" db="EMBL/GenBank/DDBJ databases">
        <title>Trade-off between light-utilization and light-protection in marine flavobacteria.</title>
        <authorList>
            <person name="Kumagai Y."/>
        </authorList>
    </citation>
    <scope>NUCLEOTIDE SEQUENCE [LARGE SCALE GENOMIC DNA]</scope>
    <source>
        <strain evidence="3 4">NBRC 107741</strain>
    </source>
</reference>
<keyword evidence="2" id="KW-1133">Transmembrane helix</keyword>
<evidence type="ECO:0000256" key="1">
    <source>
        <dbReference type="SAM" id="MobiDB-lite"/>
    </source>
</evidence>
<feature type="region of interest" description="Disordered" evidence="1">
    <location>
        <begin position="1"/>
        <end position="46"/>
    </location>
</feature>
<evidence type="ECO:0000313" key="3">
    <source>
        <dbReference type="EMBL" id="PQB04337.1"/>
    </source>
</evidence>
<evidence type="ECO:0000313" key="4">
    <source>
        <dbReference type="Proteomes" id="UP000239800"/>
    </source>
</evidence>
<organism evidence="3 4">
    <name type="scientific">Aureitalea marina</name>
    <dbReference type="NCBI Taxonomy" id="930804"/>
    <lineage>
        <taxon>Bacteria</taxon>
        <taxon>Pseudomonadati</taxon>
        <taxon>Bacteroidota</taxon>
        <taxon>Flavobacteriia</taxon>
        <taxon>Flavobacteriales</taxon>
        <taxon>Flavobacteriaceae</taxon>
        <taxon>Aureitalea</taxon>
    </lineage>
</organism>
<dbReference type="EMBL" id="MQUB01000001">
    <property type="protein sequence ID" value="PQB04337.1"/>
    <property type="molecule type" value="Genomic_DNA"/>
</dbReference>
<sequence>MPVDGTYGRLGAHKQRMKDMRSKRKEKTENSSRKSRFSDPETLGTKDIDPVKLEQIKKEIREKARRSKKRDQIFTAIMIFFTILSVVLFTNWILSL</sequence>
<comment type="caution">
    <text evidence="3">The sequence shown here is derived from an EMBL/GenBank/DDBJ whole genome shotgun (WGS) entry which is preliminary data.</text>
</comment>
<name>A0A2S7KP03_9FLAO</name>
<feature type="compositionally biased region" description="Basic residues" evidence="1">
    <location>
        <begin position="11"/>
        <end position="25"/>
    </location>
</feature>
<feature type="transmembrane region" description="Helical" evidence="2">
    <location>
        <begin position="73"/>
        <end position="94"/>
    </location>
</feature>
<accession>A0A2S7KP03</accession>
<proteinExistence type="predicted"/>